<evidence type="ECO:0000259" key="2">
    <source>
        <dbReference type="PROSITE" id="PS50883"/>
    </source>
</evidence>
<feature type="transmembrane region" description="Helical" evidence="1">
    <location>
        <begin position="339"/>
        <end position="358"/>
    </location>
</feature>
<dbReference type="EMBL" id="JBHUEK010000018">
    <property type="protein sequence ID" value="MFD1779457.1"/>
    <property type="molecule type" value="Genomic_DNA"/>
</dbReference>
<dbReference type="Pfam" id="PF00990">
    <property type="entry name" value="GGDEF"/>
    <property type="match status" value="1"/>
</dbReference>
<name>A0ABW4MN40_9BACI</name>
<reference evidence="5" key="1">
    <citation type="journal article" date="2019" name="Int. J. Syst. Evol. Microbiol.">
        <title>The Global Catalogue of Microorganisms (GCM) 10K type strain sequencing project: providing services to taxonomists for standard genome sequencing and annotation.</title>
        <authorList>
            <consortium name="The Broad Institute Genomics Platform"/>
            <consortium name="The Broad Institute Genome Sequencing Center for Infectious Disease"/>
            <person name="Wu L."/>
            <person name="Ma J."/>
        </authorList>
    </citation>
    <scope>NUCLEOTIDE SEQUENCE [LARGE SCALE GENOMIC DNA]</scope>
    <source>
        <strain evidence="5">CCUG 15531</strain>
    </source>
</reference>
<dbReference type="InterPro" id="IPR000160">
    <property type="entry name" value="GGDEF_dom"/>
</dbReference>
<sequence length="872" mass="100677">MIGFSQIKGKINTDVILLVTLVGFVLLASQFKLTLLYGISFTFASISMFLILRIFGYTTAIVTGLITFFIALFFSNSPYYAIIMLVEVVFVGAFFLRGRKAKMFFVDFFFWIFIGIALLFLFCRESLSGSALYFQICKDVANGLFNVLVADMLLAYFPFYKFVKNNRISKNNVSVHQFLSQITILTILVPFFISVFTNTMNTFEVIKKDLVQNSETRVNRIENDLIQLNGSGDVNQIEEIIWRNKNEDIDIILFDNKNHVISTTALMDFNPNKYEIREISPNVFEALPVANDDMQPIKRWDNAFYFYTRDTGSYRIMLQYPIAGYQQQIFNISLDQLKYLLILAVSAILFVMAVSRMLTNNLRQLTTITTGLPQKLRSLENIEWPQGTISELRILSKNLKKMADKLKELFQESIEMNRILREQTSRLKESEDKLHKLAFYDSLTYLPNRYFFQKYVRELIRNNHDQKIAIIFIDLNQFKQINDTLGHDAGDTLLKATGNKLKKLQEDTRQVFRLGGDEFVVVHSVDNRDEIHKTLDMIVKEFSSYYTISGQNHYITASIGVSVFPQDGEDLDTLVKYADIAMYISKEKGGNTVQFFNESMKNKFQERLEIENALRTAVDKDRFEQYYQPKTMAGKITSIEALIRWNDPILGMVSPGVFIDVAEEIGLISKIDEWSLVQACRQNKQWQLENLLHVPISVNLSAKHFQQDYLVSMVQKALHDSGLEPKYLKLEITESVFIKDQQHVADRIHKLKELGVQISIDDFGKGYSSLYQLLKLPIDEIKIDRQFIHNIDKDEKKALLVKSIFDIAHGLQLNVVAEGVETWEECEILVNMGCDEIQGYLFSRPINKVDMVEFIHNKKSIKFKEAVIGEVE</sequence>
<organism evidence="4 5">
    <name type="scientific">Fredinandcohnia salidurans</name>
    <dbReference type="NCBI Taxonomy" id="2595041"/>
    <lineage>
        <taxon>Bacteria</taxon>
        <taxon>Bacillati</taxon>
        <taxon>Bacillota</taxon>
        <taxon>Bacilli</taxon>
        <taxon>Bacillales</taxon>
        <taxon>Bacillaceae</taxon>
        <taxon>Fredinandcohnia</taxon>
    </lineage>
</organism>
<evidence type="ECO:0000259" key="3">
    <source>
        <dbReference type="PROSITE" id="PS50887"/>
    </source>
</evidence>
<dbReference type="Gene3D" id="3.20.20.450">
    <property type="entry name" value="EAL domain"/>
    <property type="match status" value="1"/>
</dbReference>
<keyword evidence="1" id="KW-0472">Membrane</keyword>
<feature type="transmembrane region" description="Helical" evidence="1">
    <location>
        <begin position="50"/>
        <end position="73"/>
    </location>
</feature>
<keyword evidence="1" id="KW-1133">Transmembrane helix</keyword>
<gene>
    <name evidence="4" type="ORF">ACFSFW_12315</name>
</gene>
<dbReference type="CDD" id="cd01948">
    <property type="entry name" value="EAL"/>
    <property type="match status" value="1"/>
</dbReference>
<dbReference type="InterPro" id="IPR035919">
    <property type="entry name" value="EAL_sf"/>
</dbReference>
<dbReference type="RefSeq" id="WP_388038650.1">
    <property type="nucleotide sequence ID" value="NZ_JBHUEK010000018.1"/>
</dbReference>
<feature type="transmembrane region" description="Helical" evidence="1">
    <location>
        <begin position="175"/>
        <end position="196"/>
    </location>
</feature>
<dbReference type="CDD" id="cd01949">
    <property type="entry name" value="GGDEF"/>
    <property type="match status" value="1"/>
</dbReference>
<dbReference type="SUPFAM" id="SSF141868">
    <property type="entry name" value="EAL domain-like"/>
    <property type="match status" value="1"/>
</dbReference>
<dbReference type="SMART" id="SM00052">
    <property type="entry name" value="EAL"/>
    <property type="match status" value="1"/>
</dbReference>
<evidence type="ECO:0000313" key="4">
    <source>
        <dbReference type="EMBL" id="MFD1779457.1"/>
    </source>
</evidence>
<dbReference type="PROSITE" id="PS50887">
    <property type="entry name" value="GGDEF"/>
    <property type="match status" value="1"/>
</dbReference>
<dbReference type="NCBIfam" id="TIGR00254">
    <property type="entry name" value="GGDEF"/>
    <property type="match status" value="1"/>
</dbReference>
<dbReference type="Pfam" id="PF00563">
    <property type="entry name" value="EAL"/>
    <property type="match status" value="1"/>
</dbReference>
<feature type="domain" description="EAL" evidence="2">
    <location>
        <begin position="607"/>
        <end position="859"/>
    </location>
</feature>
<dbReference type="InterPro" id="IPR043128">
    <property type="entry name" value="Rev_trsase/Diguanyl_cyclase"/>
</dbReference>
<proteinExistence type="predicted"/>
<dbReference type="PROSITE" id="PS50883">
    <property type="entry name" value="EAL"/>
    <property type="match status" value="1"/>
</dbReference>
<evidence type="ECO:0000313" key="5">
    <source>
        <dbReference type="Proteomes" id="UP001597227"/>
    </source>
</evidence>
<feature type="transmembrane region" description="Helical" evidence="1">
    <location>
        <begin position="103"/>
        <end position="123"/>
    </location>
</feature>
<dbReference type="InterPro" id="IPR029787">
    <property type="entry name" value="Nucleotide_cyclase"/>
</dbReference>
<dbReference type="Proteomes" id="UP001597227">
    <property type="component" value="Unassembled WGS sequence"/>
</dbReference>
<dbReference type="SUPFAM" id="SSF55073">
    <property type="entry name" value="Nucleotide cyclase"/>
    <property type="match status" value="1"/>
</dbReference>
<accession>A0ABW4MN40</accession>
<feature type="transmembrane region" description="Helical" evidence="1">
    <location>
        <begin position="143"/>
        <end position="163"/>
    </location>
</feature>
<comment type="caution">
    <text evidence="4">The sequence shown here is derived from an EMBL/GenBank/DDBJ whole genome shotgun (WGS) entry which is preliminary data.</text>
</comment>
<dbReference type="InterPro" id="IPR001633">
    <property type="entry name" value="EAL_dom"/>
</dbReference>
<keyword evidence="5" id="KW-1185">Reference proteome</keyword>
<dbReference type="SMART" id="SM00267">
    <property type="entry name" value="GGDEF"/>
    <property type="match status" value="1"/>
</dbReference>
<feature type="domain" description="GGDEF" evidence="3">
    <location>
        <begin position="466"/>
        <end position="598"/>
    </location>
</feature>
<feature type="transmembrane region" description="Helical" evidence="1">
    <location>
        <begin position="15"/>
        <end position="38"/>
    </location>
</feature>
<dbReference type="Gene3D" id="3.30.70.270">
    <property type="match status" value="1"/>
</dbReference>
<dbReference type="PANTHER" id="PTHR44757:SF2">
    <property type="entry name" value="BIOFILM ARCHITECTURE MAINTENANCE PROTEIN MBAA"/>
    <property type="match status" value="1"/>
</dbReference>
<evidence type="ECO:0000256" key="1">
    <source>
        <dbReference type="SAM" id="Phobius"/>
    </source>
</evidence>
<feature type="transmembrane region" description="Helical" evidence="1">
    <location>
        <begin position="79"/>
        <end position="96"/>
    </location>
</feature>
<keyword evidence="1" id="KW-0812">Transmembrane</keyword>
<protein>
    <submittedName>
        <fullName evidence="4">Bifunctional diguanylate cyclase/phosphodiesterase</fullName>
    </submittedName>
</protein>
<dbReference type="PANTHER" id="PTHR44757">
    <property type="entry name" value="DIGUANYLATE CYCLASE DGCP"/>
    <property type="match status" value="1"/>
</dbReference>
<dbReference type="InterPro" id="IPR052155">
    <property type="entry name" value="Biofilm_reg_signaling"/>
</dbReference>